<organism evidence="2 3">
    <name type="scientific">Canavalia gladiata</name>
    <name type="common">Sword bean</name>
    <name type="synonym">Dolichos gladiatus</name>
    <dbReference type="NCBI Taxonomy" id="3824"/>
    <lineage>
        <taxon>Eukaryota</taxon>
        <taxon>Viridiplantae</taxon>
        <taxon>Streptophyta</taxon>
        <taxon>Embryophyta</taxon>
        <taxon>Tracheophyta</taxon>
        <taxon>Spermatophyta</taxon>
        <taxon>Magnoliopsida</taxon>
        <taxon>eudicotyledons</taxon>
        <taxon>Gunneridae</taxon>
        <taxon>Pentapetalae</taxon>
        <taxon>rosids</taxon>
        <taxon>fabids</taxon>
        <taxon>Fabales</taxon>
        <taxon>Fabaceae</taxon>
        <taxon>Papilionoideae</taxon>
        <taxon>50 kb inversion clade</taxon>
        <taxon>NPAAA clade</taxon>
        <taxon>indigoferoid/millettioid clade</taxon>
        <taxon>Phaseoleae</taxon>
        <taxon>Canavalia</taxon>
    </lineage>
</organism>
<gene>
    <name evidence="2" type="ORF">VNO77_33842</name>
</gene>
<name>A0AAN9PYQ9_CANGL</name>
<dbReference type="GO" id="GO:0006950">
    <property type="term" value="P:response to stress"/>
    <property type="evidence" value="ECO:0007669"/>
    <property type="project" value="TreeGrafter"/>
</dbReference>
<dbReference type="AlphaFoldDB" id="A0AAN9PYQ9"/>
<reference evidence="2 3" key="1">
    <citation type="submission" date="2024-01" db="EMBL/GenBank/DDBJ databases">
        <title>The genomes of 5 underutilized Papilionoideae crops provide insights into root nodulation and disease resistanc.</title>
        <authorList>
            <person name="Jiang F."/>
        </authorList>
    </citation>
    <scope>NUCLEOTIDE SEQUENCE [LARGE SCALE GENOMIC DNA]</scope>
    <source>
        <strain evidence="2">LVBAO_FW01</strain>
        <tissue evidence="2">Leaves</tissue>
    </source>
</reference>
<evidence type="ECO:0000256" key="1">
    <source>
        <dbReference type="SAM" id="MobiDB-lite"/>
    </source>
</evidence>
<feature type="compositionally biased region" description="Polar residues" evidence="1">
    <location>
        <begin position="823"/>
        <end position="843"/>
    </location>
</feature>
<sequence>MAASSERWIDRLQFSSLFWPPPLDDQQRKDQIAAYVEFIGQFTSEQFPDDIAELIRNRYPSKEMLLFDDVLAVLVLHHPEHGHAVLLPIISCIIDGTLVYDKTSPPFASFISLVCPKSENEYSEQWALACGEILRILTHYNRPIYKIERRNCATEGCSSGSHATACGSVHGESGHNSLKQQEKKPIRPLSPWITDILLAAPLGIRSDYFRWCSGVMGKYAAGELKPPTTVSSRGSGKHPQLMPSTPRWAVANGAGVILSVCDDEVARYETATLTAAAVPALLLPPPTTSLDEHLVAGLPALEPYARLFHRYYAIATPSATQRLLLGLLEAPPSWAPDALDAAVQLVELLRAAEEYACGIRLPRNWMHFHFLRAIGTAMSMRAGVAADAAAALLFRILSQPALLFPLLRQVDGVQVQHEPLGDYISSNGKQIEAAAAQATIDATAQGIASMLCAHGPEVEWRICTIWEAAYGLIPLNSSAVDLPEIVVATPLQPPILSWNLYIPLLKVLEYLPRGSPSEACLMKIFVATVEAILQRTFPAESISDQKRKTRYYCMGSASKNLAVAELRTMVHSLFLESCASVELASRLLFVILTVCVSHEVQFNKSKKPRGEDNYSVEEINEDLPTASESQKETKNRKRKKQGPVAAFDSYVLAAVCALACELQLFPLVSRGDNHSIPKNLQDIANPVKIDRSSHELQNGINSAIRHTHRILAILEALFSLKPSSVGTSWSYSSNEIVAAAMVAAHVSELFRRSKACMRALSVLMRYKWDDEIHSRASSLYSLIDIHSKAVASIVNKAEPMGATLIGSPLRLDHCDSSKRPNHGENNSCLDPGETSISPSQDSAPSERHKKSGRTSYSNEASGCTFGKGATGLPVDASDLANFLTMNRHIGFNCNDQIFLRSILAEKQELCFSVVSLLWHKLITSPETQPCAESTSAQQGWRQVVDALCKVVSASPMKAATAVVLQAEKELQPWIAKDDDLGQKMWRINQRIVKLIIELMRNHDSLESLVIVASASDLLLRATDGMLVDGESCTLPQLKLLEATAKAVQPVIVLGESGRAVADGLSNLLKCRLSATIRCLSHPSAHVRTLSTSVLRDILHTSSIRSSPKPPQKNGIHNQYFNLEANQWRADIEKCLTWEAHNQLSNGLSIEYLKTAAKDLGFAISI</sequence>
<protein>
    <recommendedName>
        <fullName evidence="4">Protein GIGANTEA</fullName>
    </recommendedName>
</protein>
<accession>A0AAN9PYQ9</accession>
<dbReference type="GO" id="GO:0042752">
    <property type="term" value="P:regulation of circadian rhythm"/>
    <property type="evidence" value="ECO:0007669"/>
    <property type="project" value="TreeGrafter"/>
</dbReference>
<dbReference type="PANTHER" id="PTHR36319:SF1">
    <property type="entry name" value="PROTEIN GIGANTEA"/>
    <property type="match status" value="1"/>
</dbReference>
<dbReference type="Proteomes" id="UP001367508">
    <property type="component" value="Unassembled WGS sequence"/>
</dbReference>
<dbReference type="PRINTS" id="PR02081">
    <property type="entry name" value="GIGANTEA"/>
</dbReference>
<keyword evidence="3" id="KW-1185">Reference proteome</keyword>
<dbReference type="InterPro" id="IPR026211">
    <property type="entry name" value="GIGANTEA"/>
</dbReference>
<dbReference type="PANTHER" id="PTHR36319">
    <property type="entry name" value="PROTEIN GIGANTEA"/>
    <property type="match status" value="1"/>
</dbReference>
<evidence type="ECO:0000313" key="3">
    <source>
        <dbReference type="Proteomes" id="UP001367508"/>
    </source>
</evidence>
<feature type="region of interest" description="Disordered" evidence="1">
    <location>
        <begin position="815"/>
        <end position="859"/>
    </location>
</feature>
<dbReference type="EMBL" id="JAYMYQ010000008">
    <property type="protein sequence ID" value="KAK7315302.1"/>
    <property type="molecule type" value="Genomic_DNA"/>
</dbReference>
<dbReference type="GO" id="GO:0005634">
    <property type="term" value="C:nucleus"/>
    <property type="evidence" value="ECO:0007669"/>
    <property type="project" value="TreeGrafter"/>
</dbReference>
<evidence type="ECO:0000313" key="2">
    <source>
        <dbReference type="EMBL" id="KAK7315302.1"/>
    </source>
</evidence>
<proteinExistence type="predicted"/>
<comment type="caution">
    <text evidence="2">The sequence shown here is derived from an EMBL/GenBank/DDBJ whole genome shotgun (WGS) entry which is preliminary data.</text>
</comment>
<dbReference type="GO" id="GO:0048586">
    <property type="term" value="P:regulation of long-day photoperiodism, flowering"/>
    <property type="evidence" value="ECO:0007669"/>
    <property type="project" value="TreeGrafter"/>
</dbReference>
<evidence type="ECO:0008006" key="4">
    <source>
        <dbReference type="Google" id="ProtNLM"/>
    </source>
</evidence>
<feature type="region of interest" description="Disordered" evidence="1">
    <location>
        <begin position="605"/>
        <end position="639"/>
    </location>
</feature>